<dbReference type="SUPFAM" id="SSF55021">
    <property type="entry name" value="ACT-like"/>
    <property type="match status" value="1"/>
</dbReference>
<dbReference type="CDD" id="cd08648">
    <property type="entry name" value="FMT_core_Formyl-FH4-Hydrolase_C"/>
    <property type="match status" value="1"/>
</dbReference>
<dbReference type="PANTHER" id="PTHR42706">
    <property type="entry name" value="FORMYLTETRAHYDROFOLATE DEFORMYLASE"/>
    <property type="match status" value="1"/>
</dbReference>
<accession>A0A1I7BEW7</accession>
<proteinExistence type="inferred from homology"/>
<comment type="pathway">
    <text evidence="3">Purine metabolism; IMP biosynthesis via de novo pathway; formate from 10-formyl-5,6,7,8-tetrahydrofolate: step 1/1.</text>
</comment>
<evidence type="ECO:0000256" key="3">
    <source>
        <dbReference type="HAMAP-Rule" id="MF_01927"/>
    </source>
</evidence>
<dbReference type="NCBIfam" id="NF004684">
    <property type="entry name" value="PRK06027.1"/>
    <property type="match status" value="1"/>
</dbReference>
<dbReference type="PANTHER" id="PTHR42706:SF1">
    <property type="entry name" value="FORMYLTETRAHYDROFOLATE DEFORMYLASE 2, MITOCHONDRIAL"/>
    <property type="match status" value="1"/>
</dbReference>
<evidence type="ECO:0000256" key="1">
    <source>
        <dbReference type="ARBA" id="ARBA00022563"/>
    </source>
</evidence>
<dbReference type="Gene3D" id="3.30.70.260">
    <property type="match status" value="1"/>
</dbReference>
<dbReference type="SUPFAM" id="SSF53328">
    <property type="entry name" value="Formyltransferase"/>
    <property type="match status" value="1"/>
</dbReference>
<evidence type="ECO:0000313" key="6">
    <source>
        <dbReference type="EMBL" id="SFT85652.1"/>
    </source>
</evidence>
<evidence type="ECO:0000259" key="5">
    <source>
        <dbReference type="Pfam" id="PF00551"/>
    </source>
</evidence>
<evidence type="ECO:0000256" key="4">
    <source>
        <dbReference type="NCBIfam" id="TIGR00655"/>
    </source>
</evidence>
<dbReference type="AlphaFoldDB" id="A0A1I7BEW7"/>
<dbReference type="GO" id="GO:0006730">
    <property type="term" value="P:one-carbon metabolic process"/>
    <property type="evidence" value="ECO:0007669"/>
    <property type="project" value="UniProtKB-KW"/>
</dbReference>
<dbReference type="UniPathway" id="UPA00074">
    <property type="reaction ID" value="UER00170"/>
</dbReference>
<dbReference type="PIRSF" id="PIRSF036480">
    <property type="entry name" value="FormyFH4_hydr"/>
    <property type="match status" value="1"/>
</dbReference>
<gene>
    <name evidence="3" type="primary">purU</name>
    <name evidence="6" type="ORF">SAMN05192563_1004413</name>
</gene>
<dbReference type="CDD" id="cd04875">
    <property type="entry name" value="ACT_F4HF-DF"/>
    <property type="match status" value="1"/>
</dbReference>
<dbReference type="InterPro" id="IPR044074">
    <property type="entry name" value="PurU_ACT"/>
</dbReference>
<dbReference type="InterPro" id="IPR041729">
    <property type="entry name" value="Formyl-FH4-Hydrolase_C"/>
</dbReference>
<reference evidence="6 7" key="1">
    <citation type="submission" date="2016-10" db="EMBL/GenBank/DDBJ databases">
        <authorList>
            <person name="de Groot N.N."/>
        </authorList>
    </citation>
    <scope>NUCLEOTIDE SEQUENCE [LARGE SCALE GENOMIC DNA]</scope>
    <source>
        <strain evidence="6 7">LMG 27731</strain>
    </source>
</reference>
<keyword evidence="2 3" id="KW-0378">Hydrolase</keyword>
<dbReference type="GO" id="GO:0006189">
    <property type="term" value="P:'de novo' IMP biosynthetic process"/>
    <property type="evidence" value="ECO:0007669"/>
    <property type="project" value="UniProtKB-UniRule"/>
</dbReference>
<dbReference type="InterPro" id="IPR002376">
    <property type="entry name" value="Formyl_transf_N"/>
</dbReference>
<dbReference type="Proteomes" id="UP000198844">
    <property type="component" value="Unassembled WGS sequence"/>
</dbReference>
<dbReference type="Pfam" id="PF00551">
    <property type="entry name" value="Formyl_trans_N"/>
    <property type="match status" value="1"/>
</dbReference>
<feature type="domain" description="Formyl transferase N-terminal" evidence="5">
    <location>
        <begin position="94"/>
        <end position="270"/>
    </location>
</feature>
<dbReference type="EMBL" id="FPBH01000004">
    <property type="protein sequence ID" value="SFT85652.1"/>
    <property type="molecule type" value="Genomic_DNA"/>
</dbReference>
<name>A0A1I7BEW7_9BURK</name>
<organism evidence="6 7">
    <name type="scientific">Paraburkholderia aspalathi</name>
    <dbReference type="NCBI Taxonomy" id="1324617"/>
    <lineage>
        <taxon>Bacteria</taxon>
        <taxon>Pseudomonadati</taxon>
        <taxon>Pseudomonadota</taxon>
        <taxon>Betaproteobacteria</taxon>
        <taxon>Burkholderiales</taxon>
        <taxon>Burkholderiaceae</taxon>
        <taxon>Paraburkholderia</taxon>
    </lineage>
</organism>
<keyword evidence="1 3" id="KW-0554">One-carbon metabolism</keyword>
<protein>
    <recommendedName>
        <fullName evidence="3 4">Formyltetrahydrofolate deformylase</fullName>
        <ecNumber evidence="3 4">3.5.1.10</ecNumber>
    </recommendedName>
    <alternativeName>
        <fullName evidence="3">Formyl-FH(4) hydrolase</fullName>
    </alternativeName>
</protein>
<comment type="catalytic activity">
    <reaction evidence="3">
        <text>(6R)-10-formyltetrahydrofolate + H2O = (6S)-5,6,7,8-tetrahydrofolate + formate + H(+)</text>
        <dbReference type="Rhea" id="RHEA:19833"/>
        <dbReference type="ChEBI" id="CHEBI:15377"/>
        <dbReference type="ChEBI" id="CHEBI:15378"/>
        <dbReference type="ChEBI" id="CHEBI:15740"/>
        <dbReference type="ChEBI" id="CHEBI:57453"/>
        <dbReference type="ChEBI" id="CHEBI:195366"/>
        <dbReference type="EC" id="3.5.1.10"/>
    </reaction>
</comment>
<dbReference type="HAMAP" id="MF_01927">
    <property type="entry name" value="PurU"/>
    <property type="match status" value="1"/>
</dbReference>
<feature type="active site" evidence="3">
    <location>
        <position position="233"/>
    </location>
</feature>
<dbReference type="InterPro" id="IPR045865">
    <property type="entry name" value="ACT-like_dom_sf"/>
</dbReference>
<dbReference type="InterPro" id="IPR004810">
    <property type="entry name" value="PurU"/>
</dbReference>
<evidence type="ECO:0000256" key="2">
    <source>
        <dbReference type="ARBA" id="ARBA00022801"/>
    </source>
</evidence>
<comment type="function">
    <text evidence="3">Catalyzes the hydrolysis of 10-formyltetrahydrofolate (formyl-FH4) to formate and tetrahydrofolate (FH4).</text>
</comment>
<sequence length="289" mass="32481">MLSAKTIMKKIVLKVSSTDQLGIVSAVSQCISNIGGNIVESGQFVDPDTDQLFMRVCFSITSDQQYADFRNSFAAVSARYGMEWNSFDMSVKPRVLVMVSQLGHCLNDLLYRNSINQLPMELVGIVSNHDAFRRRAEHEGIPYFFMPVTPENKLDQEAALLDLIDKQRVDLVILARYMQILSDELSRRLSGRVINIHHSFLPSFKGAKPYHQAHKRGVKLIGATAHYVTADLDEGPIIEQDVRRVDHTADANAMVALGRDTESQVLAKAVKLHLEQRILLNNDRTIIFA</sequence>
<keyword evidence="3" id="KW-0658">Purine biosynthesis</keyword>
<evidence type="ECO:0000313" key="7">
    <source>
        <dbReference type="Proteomes" id="UP000198844"/>
    </source>
</evidence>
<dbReference type="EC" id="3.5.1.10" evidence="3 4"/>
<dbReference type="Gene3D" id="3.40.50.170">
    <property type="entry name" value="Formyl transferase, N-terminal domain"/>
    <property type="match status" value="1"/>
</dbReference>
<dbReference type="NCBIfam" id="TIGR00655">
    <property type="entry name" value="PurU"/>
    <property type="match status" value="1"/>
</dbReference>
<dbReference type="GO" id="GO:0008864">
    <property type="term" value="F:formyltetrahydrofolate deformylase activity"/>
    <property type="evidence" value="ECO:0007669"/>
    <property type="project" value="UniProtKB-UniRule"/>
</dbReference>
<comment type="similarity">
    <text evidence="3">Belongs to the PurU family.</text>
</comment>
<dbReference type="InterPro" id="IPR036477">
    <property type="entry name" value="Formyl_transf_N_sf"/>
</dbReference>
<dbReference type="PRINTS" id="PR01575">
    <property type="entry name" value="FFH4HYDRLASE"/>
</dbReference>